<feature type="region of interest" description="Disordered" evidence="1">
    <location>
        <begin position="185"/>
        <end position="223"/>
    </location>
</feature>
<evidence type="ECO:0000313" key="2">
    <source>
        <dbReference type="EMBL" id="KAG2490051.1"/>
    </source>
</evidence>
<reference evidence="2" key="1">
    <citation type="journal article" date="2020" name="bioRxiv">
        <title>Comparative genomics of Chlamydomonas.</title>
        <authorList>
            <person name="Craig R.J."/>
            <person name="Hasan A.R."/>
            <person name="Ness R.W."/>
            <person name="Keightley P.D."/>
        </authorList>
    </citation>
    <scope>NUCLEOTIDE SEQUENCE</scope>
    <source>
        <strain evidence="2">CCAP 11/70</strain>
    </source>
</reference>
<evidence type="ECO:0000313" key="3">
    <source>
        <dbReference type="Proteomes" id="UP000612055"/>
    </source>
</evidence>
<dbReference type="AlphaFoldDB" id="A0A835XTX4"/>
<name>A0A835XTX4_9CHLO</name>
<dbReference type="PANTHER" id="PTHR35506:SF1">
    <property type="entry name" value="OS02G0135600 PROTEIN"/>
    <property type="match status" value="1"/>
</dbReference>
<sequence length="501" mass="49911">MPRLRQRIVYCDCFDCVDRPEATALSQAQLDAATAVARQEPPPKALVIFASGVIVPHVDETGTAVTTLDTCTLPHCNLVVREGNLGMLAVRPSKEATDAGIPASVLELSQLLGVYPDVLRQPQAMTSEPPAEGDAGQPGPAPSLPSLAARFKGMQAAFASTSAPAGHLAARLGMDLPGRLSELLQRRGGPQQAGAENGGVAAAAEGAAAAQEEAGQGKEKQKEGAAALGLPAAAEVAEAAVAELGAADGGSGRDLLLLHLHLGDLLPAGASGDAVWEGACEALEWLDGLTRALLGKQEVRERTLLTLVLSPGGHALPPVPNSSIPSTSASASTSGGPLVPGGPGVQLDPAAAIVTPHNAGQLGRSAAAAAAAVAAAAGGAGGAGGGGAAAALSLLDAADPGLGAADPDSSTAAAAPAAPAAYPLVSRPLQSFEFLGLERLAVDVRAPLLVARRLPGVVRRDHAQRLAVKEAVAAGGMGAIAADRLLHELAYKLARAPKYGA</sequence>
<dbReference type="OrthoDB" id="548802at2759"/>
<feature type="compositionally biased region" description="Low complexity" evidence="1">
    <location>
        <begin position="322"/>
        <end position="337"/>
    </location>
</feature>
<dbReference type="Proteomes" id="UP000612055">
    <property type="component" value="Unassembled WGS sequence"/>
</dbReference>
<organism evidence="2 3">
    <name type="scientific">Edaphochlamys debaryana</name>
    <dbReference type="NCBI Taxonomy" id="47281"/>
    <lineage>
        <taxon>Eukaryota</taxon>
        <taxon>Viridiplantae</taxon>
        <taxon>Chlorophyta</taxon>
        <taxon>core chlorophytes</taxon>
        <taxon>Chlorophyceae</taxon>
        <taxon>CS clade</taxon>
        <taxon>Chlamydomonadales</taxon>
        <taxon>Chlamydomonadales incertae sedis</taxon>
        <taxon>Edaphochlamys</taxon>
    </lineage>
</organism>
<protein>
    <submittedName>
        <fullName evidence="2">Uncharacterized protein</fullName>
    </submittedName>
</protein>
<accession>A0A835XTX4</accession>
<feature type="region of interest" description="Disordered" evidence="1">
    <location>
        <begin position="316"/>
        <end position="342"/>
    </location>
</feature>
<evidence type="ECO:0000256" key="1">
    <source>
        <dbReference type="SAM" id="MobiDB-lite"/>
    </source>
</evidence>
<dbReference type="PANTHER" id="PTHR35506">
    <property type="entry name" value="OS02G0135600 PROTEIN"/>
    <property type="match status" value="1"/>
</dbReference>
<dbReference type="EMBL" id="JAEHOE010000066">
    <property type="protein sequence ID" value="KAG2490051.1"/>
    <property type="molecule type" value="Genomic_DNA"/>
</dbReference>
<proteinExistence type="predicted"/>
<feature type="region of interest" description="Disordered" evidence="1">
    <location>
        <begin position="124"/>
        <end position="146"/>
    </location>
</feature>
<keyword evidence="3" id="KW-1185">Reference proteome</keyword>
<gene>
    <name evidence="2" type="ORF">HYH03_011516</name>
</gene>
<comment type="caution">
    <text evidence="2">The sequence shown here is derived from an EMBL/GenBank/DDBJ whole genome shotgun (WGS) entry which is preliminary data.</text>
</comment>
<feature type="compositionally biased region" description="Low complexity" evidence="1">
    <location>
        <begin position="192"/>
        <end position="214"/>
    </location>
</feature>